<evidence type="ECO:0000313" key="3">
    <source>
        <dbReference type="Proteomes" id="UP001595887"/>
    </source>
</evidence>
<keyword evidence="3" id="KW-1185">Reference proteome</keyword>
<dbReference type="Proteomes" id="UP001595887">
    <property type="component" value="Unassembled WGS sequence"/>
</dbReference>
<dbReference type="RefSeq" id="WP_381422411.1">
    <property type="nucleotide sequence ID" value="NZ_JBHSDH010000013.1"/>
</dbReference>
<reference evidence="3" key="1">
    <citation type="journal article" date="2019" name="Int. J. Syst. Evol. Microbiol.">
        <title>The Global Catalogue of Microorganisms (GCM) 10K type strain sequencing project: providing services to taxonomists for standard genome sequencing and annotation.</title>
        <authorList>
            <consortium name="The Broad Institute Genomics Platform"/>
            <consortium name="The Broad Institute Genome Sequencing Center for Infectious Disease"/>
            <person name="Wu L."/>
            <person name="Ma J."/>
        </authorList>
    </citation>
    <scope>NUCLEOTIDE SEQUENCE [LARGE SCALE GENOMIC DNA]</scope>
    <source>
        <strain evidence="3">CECT 8531</strain>
    </source>
</reference>
<protein>
    <recommendedName>
        <fullName evidence="4">Secreted protein</fullName>
    </recommendedName>
</protein>
<proteinExistence type="predicted"/>
<organism evidence="2 3">
    <name type="scientific">Sphingorhabdus arenilitoris</name>
    <dbReference type="NCBI Taxonomy" id="1490041"/>
    <lineage>
        <taxon>Bacteria</taxon>
        <taxon>Pseudomonadati</taxon>
        <taxon>Pseudomonadota</taxon>
        <taxon>Alphaproteobacteria</taxon>
        <taxon>Sphingomonadales</taxon>
        <taxon>Sphingomonadaceae</taxon>
        <taxon>Sphingorhabdus</taxon>
    </lineage>
</organism>
<evidence type="ECO:0000256" key="1">
    <source>
        <dbReference type="SAM" id="MobiDB-lite"/>
    </source>
</evidence>
<accession>A0ABV8RHB3</accession>
<feature type="region of interest" description="Disordered" evidence="1">
    <location>
        <begin position="61"/>
        <end position="82"/>
    </location>
</feature>
<name>A0ABV8RHB3_9SPHN</name>
<comment type="caution">
    <text evidence="2">The sequence shown here is derived from an EMBL/GenBank/DDBJ whole genome shotgun (WGS) entry which is preliminary data.</text>
</comment>
<dbReference type="EMBL" id="JBHSDH010000013">
    <property type="protein sequence ID" value="MFC4292049.1"/>
    <property type="molecule type" value="Genomic_DNA"/>
</dbReference>
<dbReference type="PROSITE" id="PS51257">
    <property type="entry name" value="PROKAR_LIPOPROTEIN"/>
    <property type="match status" value="1"/>
</dbReference>
<sequence>MRYAAFTLALALTACSDEGANLEPTSSSAEIEAEANSIEQAAAKAAALVEADANAEITAQEISEQKDAQSAPALEKTASDGQ</sequence>
<evidence type="ECO:0008006" key="4">
    <source>
        <dbReference type="Google" id="ProtNLM"/>
    </source>
</evidence>
<gene>
    <name evidence="2" type="ORF">ACFOWX_06440</name>
</gene>
<evidence type="ECO:0000313" key="2">
    <source>
        <dbReference type="EMBL" id="MFC4292049.1"/>
    </source>
</evidence>